<keyword evidence="4" id="KW-0699">rRNA-binding</keyword>
<evidence type="ECO:0000256" key="5">
    <source>
        <dbReference type="SAM" id="MobiDB-lite"/>
    </source>
</evidence>
<feature type="region of interest" description="Disordered" evidence="5">
    <location>
        <begin position="107"/>
        <end position="131"/>
    </location>
</feature>
<accession>A0A075HS33</accession>
<dbReference type="PANTHER" id="PTHR11143">
    <property type="entry name" value="60S RIBOSOMAL PROTEIN L26 FAMILY MEMBER"/>
    <property type="match status" value="1"/>
</dbReference>
<dbReference type="GO" id="GO:0003735">
    <property type="term" value="F:structural constituent of ribosome"/>
    <property type="evidence" value="ECO:0007669"/>
    <property type="project" value="UniProtKB-UniRule"/>
</dbReference>
<feature type="domain" description="KOW" evidence="6">
    <location>
        <begin position="36"/>
        <end position="63"/>
    </location>
</feature>
<proteinExistence type="inferred from homology"/>
<dbReference type="InterPro" id="IPR005825">
    <property type="entry name" value="Ribosomal_uL24_CS"/>
</dbReference>
<dbReference type="InterPro" id="IPR014722">
    <property type="entry name" value="Rib_uL2_dom2"/>
</dbReference>
<dbReference type="InterPro" id="IPR008991">
    <property type="entry name" value="Translation_prot_SH3-like_sf"/>
</dbReference>
<dbReference type="CDD" id="cd06089">
    <property type="entry name" value="KOW_RPL26"/>
    <property type="match status" value="1"/>
</dbReference>
<evidence type="ECO:0000256" key="4">
    <source>
        <dbReference type="HAMAP-Rule" id="MF_01326"/>
    </source>
</evidence>
<evidence type="ECO:0000256" key="2">
    <source>
        <dbReference type="ARBA" id="ARBA00022980"/>
    </source>
</evidence>
<comment type="similarity">
    <text evidence="1 4">Belongs to the universal ribosomal protein uL24 family.</text>
</comment>
<keyword evidence="2 4" id="KW-0689">Ribosomal protein</keyword>
<dbReference type="InterPro" id="IPR005824">
    <property type="entry name" value="KOW"/>
</dbReference>
<dbReference type="HAMAP" id="MF_01326_A">
    <property type="entry name" value="Ribosomal_uL24_A"/>
    <property type="match status" value="1"/>
</dbReference>
<dbReference type="Pfam" id="PF00467">
    <property type="entry name" value="KOW"/>
    <property type="match status" value="1"/>
</dbReference>
<dbReference type="SMART" id="SM00739">
    <property type="entry name" value="KOW"/>
    <property type="match status" value="1"/>
</dbReference>
<protein>
    <recommendedName>
        <fullName evidence="4">Large ribosomal subunit protein uL24</fullName>
    </recommendedName>
</protein>
<evidence type="ECO:0000256" key="3">
    <source>
        <dbReference type="ARBA" id="ARBA00023274"/>
    </source>
</evidence>
<feature type="compositionally biased region" description="Basic and acidic residues" evidence="5">
    <location>
        <begin position="107"/>
        <end position="117"/>
    </location>
</feature>
<dbReference type="GO" id="GO:0019843">
    <property type="term" value="F:rRNA binding"/>
    <property type="evidence" value="ECO:0007669"/>
    <property type="project" value="UniProtKB-UniRule"/>
</dbReference>
<organism evidence="7">
    <name type="scientific">uncultured marine thaumarchaeote KM3_76_D06</name>
    <dbReference type="NCBI Taxonomy" id="1456284"/>
    <lineage>
        <taxon>Archaea</taxon>
        <taxon>Nitrososphaerota</taxon>
        <taxon>environmental samples</taxon>
    </lineage>
</organism>
<evidence type="ECO:0000259" key="6">
    <source>
        <dbReference type="SMART" id="SM00739"/>
    </source>
</evidence>
<keyword evidence="4" id="KW-0694">RNA-binding</keyword>
<reference evidence="7" key="1">
    <citation type="journal article" date="2014" name="Genome Biol. Evol.">
        <title>Pangenome evidence for extensive interdomain horizontal transfer affecting lineage core and shell genes in uncultured planktonic thaumarchaeota and euryarchaeota.</title>
        <authorList>
            <person name="Deschamps P."/>
            <person name="Zivanovic Y."/>
            <person name="Moreira D."/>
            <person name="Rodriguez-Valera F."/>
            <person name="Lopez-Garcia P."/>
        </authorList>
    </citation>
    <scope>NUCLEOTIDE SEQUENCE</scope>
</reference>
<comment type="subunit">
    <text evidence="4">Part of the 50S ribosomal subunit.</text>
</comment>
<evidence type="ECO:0000313" key="7">
    <source>
        <dbReference type="EMBL" id="AIF17202.1"/>
    </source>
</evidence>
<dbReference type="Pfam" id="PF16906">
    <property type="entry name" value="Ribosomal_L26"/>
    <property type="match status" value="1"/>
</dbReference>
<dbReference type="InterPro" id="IPR041988">
    <property type="entry name" value="Ribosomal_uL24_KOW"/>
</dbReference>
<keyword evidence="3 4" id="KW-0687">Ribonucleoprotein</keyword>
<comment type="function">
    <text evidence="4">Located at the polypeptide exit tunnel on the outside of the subunit.</text>
</comment>
<dbReference type="Gene3D" id="2.30.30.30">
    <property type="match status" value="1"/>
</dbReference>
<dbReference type="InterPro" id="IPR005756">
    <property type="entry name" value="Ribosomal_uL24_euk/arc"/>
</dbReference>
<dbReference type="EMBL" id="KF901075">
    <property type="protein sequence ID" value="AIF17202.1"/>
    <property type="molecule type" value="Genomic_DNA"/>
</dbReference>
<evidence type="ECO:0000256" key="1">
    <source>
        <dbReference type="ARBA" id="ARBA00010618"/>
    </source>
</evidence>
<gene>
    <name evidence="7" type="primary">RP-L24</name>
    <name evidence="4" type="synonym">rpl24</name>
    <name evidence="7" type="synonym">rplX</name>
</gene>
<dbReference type="SUPFAM" id="SSF50104">
    <property type="entry name" value="Translation proteins SH3-like domain"/>
    <property type="match status" value="1"/>
</dbReference>
<dbReference type="GO" id="GO:0006412">
    <property type="term" value="P:translation"/>
    <property type="evidence" value="ECO:0007669"/>
    <property type="project" value="UniProtKB-UniRule"/>
</dbReference>
<comment type="function">
    <text evidence="4">One of two assembly initiator proteins, it binds directly to the 5'-end of the 23S rRNA, where it nucleates assembly of the 50S subunit.</text>
</comment>
<dbReference type="AlphaFoldDB" id="A0A075HS33"/>
<dbReference type="NCBIfam" id="TIGR01080">
    <property type="entry name" value="rplX_A_E"/>
    <property type="match status" value="1"/>
</dbReference>
<name>A0A075HS33_9ARCH</name>
<dbReference type="GO" id="GO:0015934">
    <property type="term" value="C:large ribosomal subunit"/>
    <property type="evidence" value="ECO:0007669"/>
    <property type="project" value="UniProtKB-UniRule"/>
</dbReference>
<sequence>MRNRQIYRAVNNVRNKQIGAALSKQLRQKYQRRSIRIVKGDTVKILRGEYKGIDGKVTKISLEKNSIAVEGVQREKLKGGKIDLYIHSSNTVITSLNTEDNWRTKKLERKAKPEAKSKNNVKVNNKKENKK</sequence>
<dbReference type="PROSITE" id="PS01108">
    <property type="entry name" value="RIBOSOMAL_L24"/>
    <property type="match status" value="1"/>
</dbReference>